<evidence type="ECO:0000256" key="3">
    <source>
        <dbReference type="PROSITE-ProRule" id="PRU00169"/>
    </source>
</evidence>
<dbReference type="Proteomes" id="UP000297564">
    <property type="component" value="Unassembled WGS sequence"/>
</dbReference>
<keyword evidence="1 3" id="KW-0597">Phosphoprotein</keyword>
<protein>
    <submittedName>
        <fullName evidence="5">Response regulator</fullName>
    </submittedName>
</protein>
<dbReference type="SMART" id="SM00448">
    <property type="entry name" value="REC"/>
    <property type="match status" value="1"/>
</dbReference>
<dbReference type="OrthoDB" id="9179585at2"/>
<dbReference type="PANTHER" id="PTHR45339">
    <property type="entry name" value="HYBRID SIGNAL TRANSDUCTION HISTIDINE KINASE J"/>
    <property type="match status" value="1"/>
</dbReference>
<evidence type="ECO:0000256" key="2">
    <source>
        <dbReference type="ARBA" id="ARBA00023012"/>
    </source>
</evidence>
<dbReference type="GO" id="GO:0000160">
    <property type="term" value="P:phosphorelay signal transduction system"/>
    <property type="evidence" value="ECO:0007669"/>
    <property type="project" value="UniProtKB-KW"/>
</dbReference>
<dbReference type="InterPro" id="IPR011006">
    <property type="entry name" value="CheY-like_superfamily"/>
</dbReference>
<dbReference type="PROSITE" id="PS50110">
    <property type="entry name" value="RESPONSE_REGULATORY"/>
    <property type="match status" value="1"/>
</dbReference>
<dbReference type="EMBL" id="SMLL01000001">
    <property type="protein sequence ID" value="TFZ04849.1"/>
    <property type="molecule type" value="Genomic_DNA"/>
</dbReference>
<proteinExistence type="predicted"/>
<dbReference type="InterPro" id="IPR001789">
    <property type="entry name" value="Sig_transdc_resp-reg_receiver"/>
</dbReference>
<evidence type="ECO:0000256" key="1">
    <source>
        <dbReference type="ARBA" id="ARBA00022553"/>
    </source>
</evidence>
<gene>
    <name evidence="5" type="ORF">EZ242_03635</name>
</gene>
<dbReference type="Pfam" id="PF00072">
    <property type="entry name" value="Response_reg"/>
    <property type="match status" value="1"/>
</dbReference>
<dbReference type="Gene3D" id="3.40.50.2300">
    <property type="match status" value="1"/>
</dbReference>
<evidence type="ECO:0000313" key="5">
    <source>
        <dbReference type="EMBL" id="TFZ04849.1"/>
    </source>
</evidence>
<dbReference type="AlphaFoldDB" id="A0A4Z0C3R7"/>
<comment type="caution">
    <text evidence="5">The sequence shown here is derived from an EMBL/GenBank/DDBJ whole genome shotgun (WGS) entry which is preliminary data.</text>
</comment>
<evidence type="ECO:0000313" key="6">
    <source>
        <dbReference type="Proteomes" id="UP000297564"/>
    </source>
</evidence>
<keyword evidence="6" id="KW-1185">Reference proteome</keyword>
<keyword evidence="2" id="KW-0902">Two-component regulatory system</keyword>
<dbReference type="PANTHER" id="PTHR45339:SF1">
    <property type="entry name" value="HYBRID SIGNAL TRANSDUCTION HISTIDINE KINASE J"/>
    <property type="match status" value="1"/>
</dbReference>
<name>A0A4Z0C3R7_9BURK</name>
<feature type="domain" description="Response regulatory" evidence="4">
    <location>
        <begin position="24"/>
        <end position="140"/>
    </location>
</feature>
<sequence length="150" mass="16242">MRRPTSRATSTMRHTPAPAGEPHVILIVDDNADMVETLSILIESFGHTAVGAHTGSEAIEVAKRVKPDVVLLDIGLPDVNGFEVCRRLREKHLKGHTCIVAVTGWAGNNQRAEALSAGFDEYLVKPVDVDCVLRALHDCRSHTTLRAASA</sequence>
<feature type="modified residue" description="4-aspartylphosphate" evidence="3">
    <location>
        <position position="73"/>
    </location>
</feature>
<evidence type="ECO:0000259" key="4">
    <source>
        <dbReference type="PROSITE" id="PS50110"/>
    </source>
</evidence>
<accession>A0A4Z0C3R7</accession>
<dbReference type="SUPFAM" id="SSF52172">
    <property type="entry name" value="CheY-like"/>
    <property type="match status" value="1"/>
</dbReference>
<reference evidence="5 6" key="1">
    <citation type="submission" date="2019-03" db="EMBL/GenBank/DDBJ databases">
        <title>Ramlibacter rhizophilus CCTCC AB2015357, whole genome shotgun sequence.</title>
        <authorList>
            <person name="Zhang X."/>
            <person name="Feng G."/>
            <person name="Zhu H."/>
        </authorList>
    </citation>
    <scope>NUCLEOTIDE SEQUENCE [LARGE SCALE GENOMIC DNA]</scope>
    <source>
        <strain evidence="5 6">CCTCC AB2015357</strain>
    </source>
</reference>
<organism evidence="5 6">
    <name type="scientific">Ramlibacter rhizophilus</name>
    <dbReference type="NCBI Taxonomy" id="1781167"/>
    <lineage>
        <taxon>Bacteria</taxon>
        <taxon>Pseudomonadati</taxon>
        <taxon>Pseudomonadota</taxon>
        <taxon>Betaproteobacteria</taxon>
        <taxon>Burkholderiales</taxon>
        <taxon>Comamonadaceae</taxon>
        <taxon>Ramlibacter</taxon>
    </lineage>
</organism>